<dbReference type="GO" id="GO:0106435">
    <property type="term" value="F:carboxylesterase activity"/>
    <property type="evidence" value="ECO:0007669"/>
    <property type="project" value="UniProtKB-EC"/>
</dbReference>
<dbReference type="AlphaFoldDB" id="A0A518EZD8"/>
<gene>
    <name evidence="2" type="primary">tesA</name>
    <name evidence="2" type="ORF">Poly30_49970</name>
</gene>
<keyword evidence="2" id="KW-0378">Hydrolase</keyword>
<dbReference type="CDD" id="cd01822">
    <property type="entry name" value="Lysophospholipase_L1_like"/>
    <property type="match status" value="1"/>
</dbReference>
<dbReference type="Proteomes" id="UP000320390">
    <property type="component" value="Chromosome"/>
</dbReference>
<dbReference type="Gene3D" id="3.40.50.1110">
    <property type="entry name" value="SGNH hydrolase"/>
    <property type="match status" value="1"/>
</dbReference>
<sequence>MKRQPPTFRRSSAGSHRPGPIYLVSAVLLGAAISTGCSDSRGVSPPEGRELGDGFADVETVSYETPDIPEDAPTVLFLGDSITAGLHLPPDQAFPAAVQRQALDYGVPFHIVNAGVSGDTTRGGLNRLDFLLKNTSPDVVVVELGANDALRGQSLTNIETNLKEIIATIHLTDAQVLLLGMNAPTNLGDYAREFGEMYTRISGELDVQLVPSFLDGVGGLPEMNLPDGLHPTPEGHERLAKNIVRPLTSMISTASPLLAPGQRPQGR</sequence>
<proteinExistence type="predicted"/>
<dbReference type="EC" id="3.1.1.1" evidence="2"/>
<feature type="domain" description="SGNH hydrolase-type esterase" evidence="1">
    <location>
        <begin position="77"/>
        <end position="238"/>
    </location>
</feature>
<organism evidence="2 3">
    <name type="scientific">Saltatorellus ferox</name>
    <dbReference type="NCBI Taxonomy" id="2528018"/>
    <lineage>
        <taxon>Bacteria</taxon>
        <taxon>Pseudomonadati</taxon>
        <taxon>Planctomycetota</taxon>
        <taxon>Planctomycetia</taxon>
        <taxon>Planctomycetia incertae sedis</taxon>
        <taxon>Saltatorellus</taxon>
    </lineage>
</organism>
<protein>
    <submittedName>
        <fullName evidence="2">Esterase TesA</fullName>
        <ecNumber evidence="2">3.1.1.1</ecNumber>
    </submittedName>
</protein>
<evidence type="ECO:0000259" key="1">
    <source>
        <dbReference type="Pfam" id="PF13472"/>
    </source>
</evidence>
<name>A0A518EZD8_9BACT</name>
<dbReference type="InterPro" id="IPR036514">
    <property type="entry name" value="SGNH_hydro_sf"/>
</dbReference>
<dbReference type="InterPro" id="IPR051532">
    <property type="entry name" value="Ester_Hydrolysis_Enzymes"/>
</dbReference>
<dbReference type="EMBL" id="CP036434">
    <property type="protein sequence ID" value="QDV09439.1"/>
    <property type="molecule type" value="Genomic_DNA"/>
</dbReference>
<accession>A0A518EZD8</accession>
<dbReference type="PANTHER" id="PTHR30383">
    <property type="entry name" value="THIOESTERASE 1/PROTEASE 1/LYSOPHOSPHOLIPASE L1"/>
    <property type="match status" value="1"/>
</dbReference>
<dbReference type="OrthoDB" id="9777593at2"/>
<evidence type="ECO:0000313" key="2">
    <source>
        <dbReference type="EMBL" id="QDV09439.1"/>
    </source>
</evidence>
<keyword evidence="3" id="KW-1185">Reference proteome</keyword>
<dbReference type="SUPFAM" id="SSF52266">
    <property type="entry name" value="SGNH hydrolase"/>
    <property type="match status" value="1"/>
</dbReference>
<dbReference type="InterPro" id="IPR013830">
    <property type="entry name" value="SGNH_hydro"/>
</dbReference>
<evidence type="ECO:0000313" key="3">
    <source>
        <dbReference type="Proteomes" id="UP000320390"/>
    </source>
</evidence>
<dbReference type="PANTHER" id="PTHR30383:SF5">
    <property type="entry name" value="SGNH HYDROLASE-TYPE ESTERASE DOMAIN-CONTAINING PROTEIN"/>
    <property type="match status" value="1"/>
</dbReference>
<reference evidence="2 3" key="1">
    <citation type="submission" date="2019-02" db="EMBL/GenBank/DDBJ databases">
        <title>Deep-cultivation of Planctomycetes and their phenomic and genomic characterization uncovers novel biology.</title>
        <authorList>
            <person name="Wiegand S."/>
            <person name="Jogler M."/>
            <person name="Boedeker C."/>
            <person name="Pinto D."/>
            <person name="Vollmers J."/>
            <person name="Rivas-Marin E."/>
            <person name="Kohn T."/>
            <person name="Peeters S.H."/>
            <person name="Heuer A."/>
            <person name="Rast P."/>
            <person name="Oberbeckmann S."/>
            <person name="Bunk B."/>
            <person name="Jeske O."/>
            <person name="Meyerdierks A."/>
            <person name="Storesund J.E."/>
            <person name="Kallscheuer N."/>
            <person name="Luecker S."/>
            <person name="Lage O.M."/>
            <person name="Pohl T."/>
            <person name="Merkel B.J."/>
            <person name="Hornburger P."/>
            <person name="Mueller R.-W."/>
            <person name="Bruemmer F."/>
            <person name="Labrenz M."/>
            <person name="Spormann A.M."/>
            <person name="Op den Camp H."/>
            <person name="Overmann J."/>
            <person name="Amann R."/>
            <person name="Jetten M.S.M."/>
            <person name="Mascher T."/>
            <person name="Medema M.H."/>
            <person name="Devos D.P."/>
            <person name="Kaster A.-K."/>
            <person name="Ovreas L."/>
            <person name="Rohde M."/>
            <person name="Galperin M.Y."/>
            <person name="Jogler C."/>
        </authorList>
    </citation>
    <scope>NUCLEOTIDE SEQUENCE [LARGE SCALE GENOMIC DNA]</scope>
    <source>
        <strain evidence="2 3">Poly30</strain>
    </source>
</reference>
<dbReference type="GO" id="GO:0004622">
    <property type="term" value="F:phosphatidylcholine lysophospholipase activity"/>
    <property type="evidence" value="ECO:0007669"/>
    <property type="project" value="TreeGrafter"/>
</dbReference>
<dbReference type="Pfam" id="PF13472">
    <property type="entry name" value="Lipase_GDSL_2"/>
    <property type="match status" value="1"/>
</dbReference>